<proteinExistence type="predicted"/>
<sequence length="458" mass="50869">EYDYRYTLRALIKVPLDQRSDYSIAVVEKDVHCAPLITQSLNMETLSIMETLYYEKKGKKGKPAIELRAAISGHQILPGSKVRIDMAIKELSTTNWTKVVARLMERTNCREGTKSTFSKPHWSADRELVHTELVRSSVYNFFLNDELTGADDSESTTKNGGTVTNETMHFPIPLIACSPLGSDHLEFTHYIRLEIVLPTWRSSDRAVYTEFPVKLLTCDPQSAVAMLNRQMSMLQLERSNSADAQSFISTPQSPTLERMPSITSFQGQRNGLSGSLPPPYYEVHPVQRPFPVLSMLKQNSYAGPNEMPSDLVSATKSSTKPSTSRSLKHSTMGSSHRSEYSFDGRSLHSSMSTAEDPVEERYRGLPLPPPPPPMLQMPSQSSMMQMSPPLPPPLPNAPMPTTNNYSPTSMVTPVSARYPEFTQQKLPPLPPQSPTHSAFQGGLMPSPYSSAHTSTNSA</sequence>
<evidence type="ECO:0000313" key="1">
    <source>
        <dbReference type="EMBL" id="KAJ1939268.1"/>
    </source>
</evidence>
<protein>
    <submittedName>
        <fullName evidence="1">Uncharacterized protein</fullName>
    </submittedName>
</protein>
<gene>
    <name evidence="1" type="ORF">FBU59_004179</name>
</gene>
<feature type="non-terminal residue" evidence="1">
    <location>
        <position position="458"/>
    </location>
</feature>
<dbReference type="Proteomes" id="UP001150603">
    <property type="component" value="Unassembled WGS sequence"/>
</dbReference>
<reference evidence="1" key="1">
    <citation type="submission" date="2022-07" db="EMBL/GenBank/DDBJ databases">
        <title>Phylogenomic reconstructions and comparative analyses of Kickxellomycotina fungi.</title>
        <authorList>
            <person name="Reynolds N.K."/>
            <person name="Stajich J.E."/>
            <person name="Barry K."/>
            <person name="Grigoriev I.V."/>
            <person name="Crous P."/>
            <person name="Smith M.E."/>
        </authorList>
    </citation>
    <scope>NUCLEOTIDE SEQUENCE</scope>
    <source>
        <strain evidence="1">NRRL 5244</strain>
    </source>
</reference>
<keyword evidence="2" id="KW-1185">Reference proteome</keyword>
<organism evidence="1 2">
    <name type="scientific">Linderina macrospora</name>
    <dbReference type="NCBI Taxonomy" id="4868"/>
    <lineage>
        <taxon>Eukaryota</taxon>
        <taxon>Fungi</taxon>
        <taxon>Fungi incertae sedis</taxon>
        <taxon>Zoopagomycota</taxon>
        <taxon>Kickxellomycotina</taxon>
        <taxon>Kickxellomycetes</taxon>
        <taxon>Kickxellales</taxon>
        <taxon>Kickxellaceae</taxon>
        <taxon>Linderina</taxon>
    </lineage>
</organism>
<accession>A0ACC1J6E2</accession>
<name>A0ACC1J6E2_9FUNG</name>
<evidence type="ECO:0000313" key="2">
    <source>
        <dbReference type="Proteomes" id="UP001150603"/>
    </source>
</evidence>
<comment type="caution">
    <text evidence="1">The sequence shown here is derived from an EMBL/GenBank/DDBJ whole genome shotgun (WGS) entry which is preliminary data.</text>
</comment>
<feature type="non-terminal residue" evidence="1">
    <location>
        <position position="1"/>
    </location>
</feature>
<dbReference type="EMBL" id="JANBPW010002902">
    <property type="protein sequence ID" value="KAJ1939268.1"/>
    <property type="molecule type" value="Genomic_DNA"/>
</dbReference>